<dbReference type="InterPro" id="IPR005467">
    <property type="entry name" value="His_kinase_dom"/>
</dbReference>
<evidence type="ECO:0000313" key="10">
    <source>
        <dbReference type="Proteomes" id="UP001549321"/>
    </source>
</evidence>
<dbReference type="Gene3D" id="3.30.565.10">
    <property type="entry name" value="Histidine kinase-like ATPase, C-terminal domain"/>
    <property type="match status" value="1"/>
</dbReference>
<dbReference type="InterPro" id="IPR036890">
    <property type="entry name" value="HATPase_C_sf"/>
</dbReference>
<keyword evidence="7" id="KW-1133">Transmembrane helix</keyword>
<dbReference type="Proteomes" id="UP001549321">
    <property type="component" value="Unassembled WGS sequence"/>
</dbReference>
<comment type="catalytic activity">
    <reaction evidence="1">
        <text>ATP + protein L-histidine = ADP + protein N-phospho-L-histidine.</text>
        <dbReference type="EC" id="2.7.13.3"/>
    </reaction>
</comment>
<evidence type="ECO:0000313" key="9">
    <source>
        <dbReference type="EMBL" id="MET4632227.1"/>
    </source>
</evidence>
<accession>A0ABV2QT84</accession>
<keyword evidence="7" id="KW-0472">Membrane</keyword>
<gene>
    <name evidence="9" type="ORF">ABIE08_000140</name>
</gene>
<dbReference type="SMART" id="SM00388">
    <property type="entry name" value="HisKA"/>
    <property type="match status" value="1"/>
</dbReference>
<comment type="caution">
    <text evidence="9">The sequence shown here is derived from an EMBL/GenBank/DDBJ whole genome shotgun (WGS) entry which is preliminary data.</text>
</comment>
<dbReference type="EC" id="2.7.13.3" evidence="2"/>
<evidence type="ECO:0000256" key="2">
    <source>
        <dbReference type="ARBA" id="ARBA00012438"/>
    </source>
</evidence>
<dbReference type="EMBL" id="JBEPSM010000001">
    <property type="protein sequence ID" value="MET4632227.1"/>
    <property type="molecule type" value="Genomic_DNA"/>
</dbReference>
<feature type="transmembrane region" description="Helical" evidence="7">
    <location>
        <begin position="12"/>
        <end position="34"/>
    </location>
</feature>
<feature type="domain" description="Histidine kinase" evidence="8">
    <location>
        <begin position="252"/>
        <end position="496"/>
    </location>
</feature>
<dbReference type="SUPFAM" id="SSF55874">
    <property type="entry name" value="ATPase domain of HSP90 chaperone/DNA topoisomerase II/histidine kinase"/>
    <property type="match status" value="1"/>
</dbReference>
<evidence type="ECO:0000256" key="7">
    <source>
        <dbReference type="SAM" id="Phobius"/>
    </source>
</evidence>
<evidence type="ECO:0000259" key="8">
    <source>
        <dbReference type="PROSITE" id="PS50109"/>
    </source>
</evidence>
<dbReference type="Gene3D" id="1.10.287.130">
    <property type="match status" value="1"/>
</dbReference>
<keyword evidence="7" id="KW-0812">Transmembrane</keyword>
<dbReference type="PRINTS" id="PR00344">
    <property type="entry name" value="BCTRLSENSOR"/>
</dbReference>
<evidence type="ECO:0000256" key="1">
    <source>
        <dbReference type="ARBA" id="ARBA00000085"/>
    </source>
</evidence>
<dbReference type="InterPro" id="IPR050351">
    <property type="entry name" value="BphY/WalK/GraS-like"/>
</dbReference>
<dbReference type="CDD" id="cd00075">
    <property type="entry name" value="HATPase"/>
    <property type="match status" value="1"/>
</dbReference>
<dbReference type="Pfam" id="PF02518">
    <property type="entry name" value="HATPase_c"/>
    <property type="match status" value="1"/>
</dbReference>
<reference evidence="9 10" key="1">
    <citation type="submission" date="2024-06" db="EMBL/GenBank/DDBJ databases">
        <title>Sorghum-associated microbial communities from plants grown in Nebraska, USA.</title>
        <authorList>
            <person name="Schachtman D."/>
        </authorList>
    </citation>
    <scope>NUCLEOTIDE SEQUENCE [LARGE SCALE GENOMIC DNA]</scope>
    <source>
        <strain evidence="9 10">3207</strain>
    </source>
</reference>
<keyword evidence="6" id="KW-0175">Coiled coil</keyword>
<sequence length="503" mass="54749">MPISKNALVRSTVLFLLLGLAALLAIVGAMVWLVNETAVNSNNLIKARSERAALITLRGLGQDAETGQRGYLLTNNPDYLAPYNDAKSKFPAQMDKVQAAFDDEPAQATLAARLRETMTAKFAELETTIELAKNGQRDEALAIVNADRGRELMDEARAFFDRAIEKADQTVLDSIARQQRGIDMLRWVTFLGALVIIGVVGGSIWTVWQYTRQLVEAQREVAVLNADLERRVNERTADLGRANEEIQRFAYIVTHDLRAPLVNIMGFTSELEASLGALQDYVGEATAPTGGAAAAAETDKAEAARLAAFEELPEAIGFIRSSTRKMDGLINAILKLSREGRRTLKPETIDLQGLLENAANAVRHQVVDAGGEVVIDGRPPALLSDRLTLEQIFGNLLDNAVKYRSKDRPLRVRIEAGVGPGNTVVVRVEDNGRGIAPQDHERIFELFRRSGSQDQAGEGIGLAHVRSMARNIGGDVGVQSELGTGSTFEITFARDLRSVIGAI</sequence>
<dbReference type="InterPro" id="IPR007891">
    <property type="entry name" value="CHASE3"/>
</dbReference>
<evidence type="ECO:0000256" key="6">
    <source>
        <dbReference type="SAM" id="Coils"/>
    </source>
</evidence>
<keyword evidence="4" id="KW-0808">Transferase</keyword>
<evidence type="ECO:0000256" key="5">
    <source>
        <dbReference type="ARBA" id="ARBA00022777"/>
    </source>
</evidence>
<evidence type="ECO:0000256" key="4">
    <source>
        <dbReference type="ARBA" id="ARBA00022679"/>
    </source>
</evidence>
<dbReference type="CDD" id="cd19410">
    <property type="entry name" value="HK9-like_sensor"/>
    <property type="match status" value="1"/>
</dbReference>
<evidence type="ECO:0000256" key="3">
    <source>
        <dbReference type="ARBA" id="ARBA00022553"/>
    </source>
</evidence>
<dbReference type="InterPro" id="IPR003661">
    <property type="entry name" value="HisK_dim/P_dom"/>
</dbReference>
<dbReference type="PROSITE" id="PS50109">
    <property type="entry name" value="HIS_KIN"/>
    <property type="match status" value="1"/>
</dbReference>
<dbReference type="SMART" id="SM00387">
    <property type="entry name" value="HATPase_c"/>
    <property type="match status" value="1"/>
</dbReference>
<protein>
    <recommendedName>
        <fullName evidence="2">histidine kinase</fullName>
        <ecNumber evidence="2">2.7.13.3</ecNumber>
    </recommendedName>
</protein>
<name>A0ABV2QT84_9HYPH</name>
<keyword evidence="10" id="KW-1185">Reference proteome</keyword>
<dbReference type="GO" id="GO:0016301">
    <property type="term" value="F:kinase activity"/>
    <property type="evidence" value="ECO:0007669"/>
    <property type="project" value="UniProtKB-KW"/>
</dbReference>
<proteinExistence type="predicted"/>
<dbReference type="RefSeq" id="WP_354547994.1">
    <property type="nucleotide sequence ID" value="NZ_JBEPSM010000001.1"/>
</dbReference>
<feature type="transmembrane region" description="Helical" evidence="7">
    <location>
        <begin position="187"/>
        <end position="208"/>
    </location>
</feature>
<dbReference type="PANTHER" id="PTHR42878:SF15">
    <property type="entry name" value="BACTERIOPHYTOCHROME"/>
    <property type="match status" value="1"/>
</dbReference>
<dbReference type="InterPro" id="IPR003594">
    <property type="entry name" value="HATPase_dom"/>
</dbReference>
<keyword evidence="3" id="KW-0597">Phosphoprotein</keyword>
<organism evidence="9 10">
    <name type="scientific">Kaistia defluvii</name>
    <dbReference type="NCBI Taxonomy" id="410841"/>
    <lineage>
        <taxon>Bacteria</taxon>
        <taxon>Pseudomonadati</taxon>
        <taxon>Pseudomonadota</taxon>
        <taxon>Alphaproteobacteria</taxon>
        <taxon>Hyphomicrobiales</taxon>
        <taxon>Kaistiaceae</taxon>
        <taxon>Kaistia</taxon>
    </lineage>
</organism>
<dbReference type="PANTHER" id="PTHR42878">
    <property type="entry name" value="TWO-COMPONENT HISTIDINE KINASE"/>
    <property type="match status" value="1"/>
</dbReference>
<dbReference type="InterPro" id="IPR004358">
    <property type="entry name" value="Sig_transdc_His_kin-like_C"/>
</dbReference>
<keyword evidence="5 9" id="KW-0418">Kinase</keyword>
<dbReference type="SUPFAM" id="SSF47384">
    <property type="entry name" value="Homodimeric domain of signal transducing histidine kinase"/>
    <property type="match status" value="1"/>
</dbReference>
<dbReference type="CDD" id="cd00082">
    <property type="entry name" value="HisKA"/>
    <property type="match status" value="1"/>
</dbReference>
<dbReference type="InterPro" id="IPR036097">
    <property type="entry name" value="HisK_dim/P_sf"/>
</dbReference>
<dbReference type="Pfam" id="PF05227">
    <property type="entry name" value="CHASE3"/>
    <property type="match status" value="1"/>
</dbReference>
<feature type="coiled-coil region" evidence="6">
    <location>
        <begin position="214"/>
        <end position="245"/>
    </location>
</feature>